<reference evidence="3" key="1">
    <citation type="journal article" date="2014" name="Int. J. Syst. Evol. Microbiol.">
        <title>Complete genome sequence of Corynebacterium casei LMG S-19264T (=DSM 44701T), isolated from a smear-ripened cheese.</title>
        <authorList>
            <consortium name="US DOE Joint Genome Institute (JGI-PGF)"/>
            <person name="Walter F."/>
            <person name="Albersmeier A."/>
            <person name="Kalinowski J."/>
            <person name="Ruckert C."/>
        </authorList>
    </citation>
    <scope>NUCLEOTIDE SEQUENCE</scope>
    <source>
        <strain evidence="3">KCTC 42731</strain>
    </source>
</reference>
<dbReference type="RefSeq" id="WP_189771087.1">
    <property type="nucleotide sequence ID" value="NZ_BNCK01000005.1"/>
</dbReference>
<protein>
    <submittedName>
        <fullName evidence="3">Amidohydrolase</fullName>
    </submittedName>
</protein>
<dbReference type="PANTHER" id="PTHR22642">
    <property type="entry name" value="IMIDAZOLONEPROPIONASE"/>
    <property type="match status" value="1"/>
</dbReference>
<dbReference type="CDD" id="cd01300">
    <property type="entry name" value="YtcJ_like"/>
    <property type="match status" value="1"/>
</dbReference>
<dbReference type="Pfam" id="PF07969">
    <property type="entry name" value="Amidohydro_3"/>
    <property type="match status" value="1"/>
</dbReference>
<feature type="domain" description="Amidohydrolase 3" evidence="2">
    <location>
        <begin position="69"/>
        <end position="547"/>
    </location>
</feature>
<dbReference type="Proteomes" id="UP000623842">
    <property type="component" value="Unassembled WGS sequence"/>
</dbReference>
<dbReference type="PANTHER" id="PTHR22642:SF2">
    <property type="entry name" value="PROTEIN LONG AFTER FAR-RED 3"/>
    <property type="match status" value="1"/>
</dbReference>
<dbReference type="Gene3D" id="3.10.310.70">
    <property type="match status" value="1"/>
</dbReference>
<proteinExistence type="predicted"/>
<dbReference type="Gene3D" id="3.20.20.140">
    <property type="entry name" value="Metal-dependent hydrolases"/>
    <property type="match status" value="1"/>
</dbReference>
<evidence type="ECO:0000313" key="3">
    <source>
        <dbReference type="EMBL" id="GHF95725.1"/>
    </source>
</evidence>
<dbReference type="EMBL" id="BNCK01000005">
    <property type="protein sequence ID" value="GHF95725.1"/>
    <property type="molecule type" value="Genomic_DNA"/>
</dbReference>
<name>A0A919ELF4_9GAMM</name>
<evidence type="ECO:0000313" key="4">
    <source>
        <dbReference type="Proteomes" id="UP000623842"/>
    </source>
</evidence>
<dbReference type="GO" id="GO:0016810">
    <property type="term" value="F:hydrolase activity, acting on carbon-nitrogen (but not peptide) bonds"/>
    <property type="evidence" value="ECO:0007669"/>
    <property type="project" value="InterPro"/>
</dbReference>
<dbReference type="Gene3D" id="2.30.40.10">
    <property type="entry name" value="Urease, subunit C, domain 1"/>
    <property type="match status" value="1"/>
</dbReference>
<sequence length="550" mass="60637">MNKKNIFIATVMCVFAGSALAQTTLYKNVNGYTLSNGKLTQFQAIRFTDDKIDKIYQANDIIESNQQWQIIDGQGKTLLPGLIDAHGHILSYGKSLMSANLNGTDSLKAAVEATASYAAKNPELEWIMGRGWNQELWPSKSFPNAAALDKLFPNTPVYLSRVDGHAAWVNSKAMALAGINDNTSSPSGGEIMKDASGNPTGIFIDNAMSLFDKYTKLQSKSQQQRLVAKAMEELASYGITSVHDAGIDEDNLQVFEQLAKENKLPIRVNAMLNIPSHNWRNVLAKGTFQSNNGMLQFNSVKIVADGALGSRGAAMIEDYSDHKGHKGLLIHDEATLKQYINEAMDYGFQVNTHAIGDNANHLVLENYEQAIKRHNAKSLRHRIEHAQVLTLDDISRFKPLGVIASMQAIHATSDKNMAEDRLGDRIQGAYAWRKLLNAGAIIAAGSDFPVESPNPFWGLHAAVTRQDKNNSPANGWKPKEKMTTVEAFRSFTTDAAFAGHQENMIGSLTAGKKADFIIIDKDLFNISPAEIWQIKVKETWVNGVQVFNRQ</sequence>
<dbReference type="SUPFAM" id="SSF51338">
    <property type="entry name" value="Composite domain of metallo-dependent hydrolases"/>
    <property type="match status" value="1"/>
</dbReference>
<dbReference type="InterPro" id="IPR033932">
    <property type="entry name" value="YtcJ-like"/>
</dbReference>
<organism evidence="3 4">
    <name type="scientific">Thalassotalea marina</name>
    <dbReference type="NCBI Taxonomy" id="1673741"/>
    <lineage>
        <taxon>Bacteria</taxon>
        <taxon>Pseudomonadati</taxon>
        <taxon>Pseudomonadota</taxon>
        <taxon>Gammaproteobacteria</taxon>
        <taxon>Alteromonadales</taxon>
        <taxon>Colwelliaceae</taxon>
        <taxon>Thalassotalea</taxon>
    </lineage>
</organism>
<feature type="chain" id="PRO_5036850535" evidence="1">
    <location>
        <begin position="22"/>
        <end position="550"/>
    </location>
</feature>
<keyword evidence="1" id="KW-0732">Signal</keyword>
<accession>A0A919ELF4</accession>
<dbReference type="InterPro" id="IPR013108">
    <property type="entry name" value="Amidohydro_3"/>
</dbReference>
<feature type="signal peptide" evidence="1">
    <location>
        <begin position="1"/>
        <end position="21"/>
    </location>
</feature>
<keyword evidence="4" id="KW-1185">Reference proteome</keyword>
<dbReference type="InterPro" id="IPR032466">
    <property type="entry name" value="Metal_Hydrolase"/>
</dbReference>
<reference evidence="3" key="2">
    <citation type="submission" date="2020-09" db="EMBL/GenBank/DDBJ databases">
        <authorList>
            <person name="Sun Q."/>
            <person name="Kim S."/>
        </authorList>
    </citation>
    <scope>NUCLEOTIDE SEQUENCE</scope>
    <source>
        <strain evidence="3">KCTC 42731</strain>
    </source>
</reference>
<dbReference type="InterPro" id="IPR011059">
    <property type="entry name" value="Metal-dep_hydrolase_composite"/>
</dbReference>
<evidence type="ECO:0000256" key="1">
    <source>
        <dbReference type="SAM" id="SignalP"/>
    </source>
</evidence>
<gene>
    <name evidence="3" type="ORF">GCM10017161_25050</name>
</gene>
<dbReference type="SUPFAM" id="SSF51556">
    <property type="entry name" value="Metallo-dependent hydrolases"/>
    <property type="match status" value="1"/>
</dbReference>
<evidence type="ECO:0000259" key="2">
    <source>
        <dbReference type="Pfam" id="PF07969"/>
    </source>
</evidence>
<dbReference type="AlphaFoldDB" id="A0A919ELF4"/>
<comment type="caution">
    <text evidence="3">The sequence shown here is derived from an EMBL/GenBank/DDBJ whole genome shotgun (WGS) entry which is preliminary data.</text>
</comment>